<dbReference type="PANTHER" id="PTHR34414:SF1">
    <property type="entry name" value="SUBTILISIN-LIKE SERINE PROTEASE"/>
    <property type="match status" value="1"/>
</dbReference>
<evidence type="ECO:0000313" key="2">
    <source>
        <dbReference type="EMBL" id="RFU74218.1"/>
    </source>
</evidence>
<protein>
    <recommendedName>
        <fullName evidence="4">Subtilisin-like serine protease</fullName>
    </recommendedName>
</protein>
<organism evidence="2 3">
    <name type="scientific">Trichoderma arundinaceum</name>
    <dbReference type="NCBI Taxonomy" id="490622"/>
    <lineage>
        <taxon>Eukaryota</taxon>
        <taxon>Fungi</taxon>
        <taxon>Dikarya</taxon>
        <taxon>Ascomycota</taxon>
        <taxon>Pezizomycotina</taxon>
        <taxon>Sordariomycetes</taxon>
        <taxon>Hypocreomycetidae</taxon>
        <taxon>Hypocreales</taxon>
        <taxon>Hypocreaceae</taxon>
        <taxon>Trichoderma</taxon>
    </lineage>
</organism>
<gene>
    <name evidence="2" type="ORF">TARUN_8027</name>
</gene>
<proteinExistence type="predicted"/>
<comment type="caution">
    <text evidence="2">The sequence shown here is derived from an EMBL/GenBank/DDBJ whole genome shotgun (WGS) entry which is preliminary data.</text>
</comment>
<dbReference type="EMBL" id="PXOA01000556">
    <property type="protein sequence ID" value="RFU74218.1"/>
    <property type="molecule type" value="Genomic_DNA"/>
</dbReference>
<keyword evidence="1" id="KW-0472">Membrane</keyword>
<accession>A0A395NDN3</accession>
<dbReference type="Proteomes" id="UP000266272">
    <property type="component" value="Unassembled WGS sequence"/>
</dbReference>
<dbReference type="Pfam" id="PF20246">
    <property type="entry name" value="DUF6601"/>
    <property type="match status" value="1"/>
</dbReference>
<dbReference type="InterPro" id="IPR046536">
    <property type="entry name" value="DUF6601"/>
</dbReference>
<keyword evidence="1" id="KW-0812">Transmembrane</keyword>
<feature type="transmembrane region" description="Helical" evidence="1">
    <location>
        <begin position="263"/>
        <end position="287"/>
    </location>
</feature>
<evidence type="ECO:0000313" key="3">
    <source>
        <dbReference type="Proteomes" id="UP000266272"/>
    </source>
</evidence>
<evidence type="ECO:0008006" key="4">
    <source>
        <dbReference type="Google" id="ProtNLM"/>
    </source>
</evidence>
<sequence>MPDTNFQVPFPESCALNKDRLCLPSHILSSSSSPHSDQEADYINYLPGYPAVCSSPDEIYEHLARELETPLLDELYEKLWLVGRRAGHHIDALHAQKVKGRTIIPVEDPRLHLIWDHSKVYIKPIPILLLNHEVWETCLSPVRPRSCEQNSVASFESATMAFHCSTAVGFLRSYSFLISHPLDLAIAQESYLIPQNIDWVQWSRFISHFRHVGDENVAGRYHYGQLRLSRLNWVVRVFRPMHAHNTWFYELPHWSISEFMVNFTLPIAFIFATISLVLSSMQVALSIPVDVLWFEEPGNYQQAMGRAFWMFSIMVVLLWALVSLLLLGIPLLSLGWQFSWGYRHRKQVNVQGSYGSREP</sequence>
<keyword evidence="3" id="KW-1185">Reference proteome</keyword>
<reference evidence="2 3" key="1">
    <citation type="journal article" date="2018" name="PLoS Pathog.">
        <title>Evolution of structural diversity of trichothecenes, a family of toxins produced by plant pathogenic and entomopathogenic fungi.</title>
        <authorList>
            <person name="Proctor R.H."/>
            <person name="McCormick S.P."/>
            <person name="Kim H.S."/>
            <person name="Cardoza R.E."/>
            <person name="Stanley A.M."/>
            <person name="Lindo L."/>
            <person name="Kelly A."/>
            <person name="Brown D.W."/>
            <person name="Lee T."/>
            <person name="Vaughan M.M."/>
            <person name="Alexander N.J."/>
            <person name="Busman M."/>
            <person name="Gutierrez S."/>
        </authorList>
    </citation>
    <scope>NUCLEOTIDE SEQUENCE [LARGE SCALE GENOMIC DNA]</scope>
    <source>
        <strain evidence="2 3">IBT 40837</strain>
    </source>
</reference>
<dbReference type="AlphaFoldDB" id="A0A395NDN3"/>
<dbReference type="STRING" id="490622.A0A395NDN3"/>
<dbReference type="OrthoDB" id="5086500at2759"/>
<dbReference type="PANTHER" id="PTHR34414">
    <property type="entry name" value="HET DOMAIN-CONTAINING PROTEIN-RELATED"/>
    <property type="match status" value="1"/>
</dbReference>
<evidence type="ECO:0000256" key="1">
    <source>
        <dbReference type="SAM" id="Phobius"/>
    </source>
</evidence>
<feature type="transmembrane region" description="Helical" evidence="1">
    <location>
        <begin position="307"/>
        <end position="336"/>
    </location>
</feature>
<name>A0A395NDN3_TRIAR</name>
<keyword evidence="1" id="KW-1133">Transmembrane helix</keyword>